<feature type="domain" description="Mce/MlaD" evidence="3">
    <location>
        <begin position="38"/>
        <end position="113"/>
    </location>
</feature>
<accession>A0A7R7DUF4</accession>
<feature type="signal peptide" evidence="2">
    <location>
        <begin position="1"/>
        <end position="19"/>
    </location>
</feature>
<evidence type="ECO:0000256" key="2">
    <source>
        <dbReference type="SAM" id="SignalP"/>
    </source>
</evidence>
<organism evidence="5 6">
    <name type="scientific">Actinocatenispora thailandica</name>
    <dbReference type="NCBI Taxonomy" id="227318"/>
    <lineage>
        <taxon>Bacteria</taxon>
        <taxon>Bacillati</taxon>
        <taxon>Actinomycetota</taxon>
        <taxon>Actinomycetes</taxon>
        <taxon>Micromonosporales</taxon>
        <taxon>Micromonosporaceae</taxon>
        <taxon>Actinocatenispora</taxon>
    </lineage>
</organism>
<sequence length="395" mass="41856">MRTRIRRLLPALLGLVLLAGCGSSGLSGVQLPGGAGGDGYRLTIEFGNVLDLVPQAAVKSNDVTVGSVRSVTRKGWHAQVEVQVDKNVELPANAVASIRQTSLLGEKFVDLDAPTDRPATGRLRAGATIPLARTSRNVEAEEVLGAMSLLLNGGSLEKLKTINDEVAKVFDGREPDVRDTLKQLDTFVGGLDDQKKQIVRAINALNTFSRQVAKQKTTVAKAVDALDPGLKVLDDQKKQLIDMLAAVKKLGTVGTRVIKESRQDLLANLKSLQPTLTQLVKSGDNLPKSVDQLLTYPFPPNVGGAIVGDYVNLHLTVDLNVTDILSNLLTSTPVGDQQGKVADQNGPVRDPNQTGSKSTTAQPGPTDDKGRQLPAGESNPRQGDLLSILLGGLTG</sequence>
<dbReference type="RefSeq" id="WP_203964026.1">
    <property type="nucleotide sequence ID" value="NZ_AP023355.1"/>
</dbReference>
<evidence type="ECO:0000259" key="3">
    <source>
        <dbReference type="Pfam" id="PF02470"/>
    </source>
</evidence>
<dbReference type="GO" id="GO:0005576">
    <property type="term" value="C:extracellular region"/>
    <property type="evidence" value="ECO:0007669"/>
    <property type="project" value="TreeGrafter"/>
</dbReference>
<dbReference type="KEGG" id="atl:Athai_53980"/>
<protein>
    <submittedName>
        <fullName evidence="5">ABC transporter substrate-binding protein</fullName>
    </submittedName>
</protein>
<keyword evidence="6" id="KW-1185">Reference proteome</keyword>
<dbReference type="Pfam" id="PF02470">
    <property type="entry name" value="MlaD"/>
    <property type="match status" value="1"/>
</dbReference>
<feature type="region of interest" description="Disordered" evidence="1">
    <location>
        <begin position="332"/>
        <end position="395"/>
    </location>
</feature>
<gene>
    <name evidence="5" type="ORF">Athai_53980</name>
</gene>
<dbReference type="PANTHER" id="PTHR33371:SF15">
    <property type="entry name" value="LIPOPROTEIN LPRN"/>
    <property type="match status" value="1"/>
</dbReference>
<name>A0A7R7DUF4_9ACTN</name>
<dbReference type="InterPro" id="IPR024516">
    <property type="entry name" value="Mce_C"/>
</dbReference>
<feature type="domain" description="Mammalian cell entry C-terminal" evidence="4">
    <location>
        <begin position="121"/>
        <end position="306"/>
    </location>
</feature>
<evidence type="ECO:0000313" key="5">
    <source>
        <dbReference type="EMBL" id="BCJ37895.1"/>
    </source>
</evidence>
<feature type="chain" id="PRO_5038975084" evidence="2">
    <location>
        <begin position="20"/>
        <end position="395"/>
    </location>
</feature>
<feature type="compositionally biased region" description="Polar residues" evidence="1">
    <location>
        <begin position="351"/>
        <end position="363"/>
    </location>
</feature>
<dbReference type="InterPro" id="IPR005693">
    <property type="entry name" value="Mce"/>
</dbReference>
<keyword evidence="2" id="KW-0732">Signal</keyword>
<dbReference type="NCBIfam" id="TIGR00996">
    <property type="entry name" value="Mtu_fam_mce"/>
    <property type="match status" value="1"/>
</dbReference>
<evidence type="ECO:0000259" key="4">
    <source>
        <dbReference type="Pfam" id="PF11887"/>
    </source>
</evidence>
<evidence type="ECO:0000313" key="6">
    <source>
        <dbReference type="Proteomes" id="UP000611640"/>
    </source>
</evidence>
<dbReference type="InterPro" id="IPR003399">
    <property type="entry name" value="Mce/MlaD"/>
</dbReference>
<dbReference type="Pfam" id="PF11887">
    <property type="entry name" value="Mce4_CUP1"/>
    <property type="match status" value="1"/>
</dbReference>
<reference evidence="5 6" key="1">
    <citation type="submission" date="2020-08" db="EMBL/GenBank/DDBJ databases">
        <title>Whole genome shotgun sequence of Actinocatenispora thailandica NBRC 105041.</title>
        <authorList>
            <person name="Komaki H."/>
            <person name="Tamura T."/>
        </authorList>
    </citation>
    <scope>NUCLEOTIDE SEQUENCE [LARGE SCALE GENOMIC DNA]</scope>
    <source>
        <strain evidence="5 6">NBRC 105041</strain>
    </source>
</reference>
<dbReference type="PROSITE" id="PS51257">
    <property type="entry name" value="PROKAR_LIPOPROTEIN"/>
    <property type="match status" value="1"/>
</dbReference>
<dbReference type="InterPro" id="IPR052336">
    <property type="entry name" value="MlaD_Phospholipid_Transporter"/>
</dbReference>
<dbReference type="PANTHER" id="PTHR33371">
    <property type="entry name" value="INTERMEMBRANE PHOSPHOLIPID TRANSPORT SYSTEM BINDING PROTEIN MLAD-RELATED"/>
    <property type="match status" value="1"/>
</dbReference>
<dbReference type="AlphaFoldDB" id="A0A7R7DUF4"/>
<dbReference type="Proteomes" id="UP000611640">
    <property type="component" value="Chromosome"/>
</dbReference>
<dbReference type="EMBL" id="AP023355">
    <property type="protein sequence ID" value="BCJ37895.1"/>
    <property type="molecule type" value="Genomic_DNA"/>
</dbReference>
<evidence type="ECO:0000256" key="1">
    <source>
        <dbReference type="SAM" id="MobiDB-lite"/>
    </source>
</evidence>
<proteinExistence type="predicted"/>